<dbReference type="PANTHER" id="PTHR10142:SF0">
    <property type="entry name" value="DNA REPAIR PROTEIN COMPLEMENTING XP-A CELLS"/>
    <property type="match status" value="1"/>
</dbReference>
<dbReference type="GO" id="GO:0008270">
    <property type="term" value="F:zinc ion binding"/>
    <property type="evidence" value="ECO:0007669"/>
    <property type="project" value="UniProtKB-KW"/>
</dbReference>
<dbReference type="Pfam" id="PF01286">
    <property type="entry name" value="XPA_N"/>
    <property type="match status" value="1"/>
</dbReference>
<dbReference type="GO" id="GO:0070914">
    <property type="term" value="P:UV-damage excision repair"/>
    <property type="evidence" value="ECO:0007669"/>
    <property type="project" value="TreeGrafter"/>
</dbReference>
<evidence type="ECO:0000313" key="12">
    <source>
        <dbReference type="Proteomes" id="UP000218231"/>
    </source>
</evidence>
<organism evidence="11 12">
    <name type="scientific">Diploscapter pachys</name>
    <dbReference type="NCBI Taxonomy" id="2018661"/>
    <lineage>
        <taxon>Eukaryota</taxon>
        <taxon>Metazoa</taxon>
        <taxon>Ecdysozoa</taxon>
        <taxon>Nematoda</taxon>
        <taxon>Chromadorea</taxon>
        <taxon>Rhabditida</taxon>
        <taxon>Rhabditina</taxon>
        <taxon>Rhabditomorpha</taxon>
        <taxon>Rhabditoidea</taxon>
        <taxon>Rhabditidae</taxon>
        <taxon>Diploscapter</taxon>
    </lineage>
</organism>
<dbReference type="Pfam" id="PF05181">
    <property type="entry name" value="XPA_C"/>
    <property type="match status" value="1"/>
</dbReference>
<sequence>MSKRRYDPSEDRTPIVEKLYRANQESHYSAGGFCDDDDAFEERRERIAESRQKRADNPYVGQSIPDSCIECNQALFDSWLWDRFSHPVCDSCRDDKNKHKLLARTEVKNTYLLKDCDLDLRKPPLRFYSKKNPHNPRYGDMKLYLKCQVIERVKTVFGSWEKYEEEKKLRDEQKETKADRKFDKKLNNLRQQMKESSRSRVKTDQKHEHVFGEEIYNEEKDEYEQTCKECGFVNRYEKM</sequence>
<dbReference type="PANTHER" id="PTHR10142">
    <property type="entry name" value="DNA REPAIR PROTEIN COMPLEMENTING XP-A CELLS"/>
    <property type="match status" value="1"/>
</dbReference>
<dbReference type="GO" id="GO:0006284">
    <property type="term" value="P:base-excision repair"/>
    <property type="evidence" value="ECO:0007669"/>
    <property type="project" value="TreeGrafter"/>
</dbReference>
<keyword evidence="6" id="KW-0862">Zinc</keyword>
<accession>A0A2A2JSI8</accession>
<protein>
    <recommendedName>
        <fullName evidence="10">XPA C-terminal domain-containing protein</fullName>
    </recommendedName>
</protein>
<dbReference type="Proteomes" id="UP000218231">
    <property type="component" value="Unassembled WGS sequence"/>
</dbReference>
<keyword evidence="4" id="KW-0227">DNA damage</keyword>
<dbReference type="STRING" id="2018661.A0A2A2JSI8"/>
<dbReference type="EMBL" id="LIAE01010252">
    <property type="protein sequence ID" value="PAV64539.1"/>
    <property type="molecule type" value="Genomic_DNA"/>
</dbReference>
<evidence type="ECO:0000256" key="2">
    <source>
        <dbReference type="ARBA" id="ARBA00005548"/>
    </source>
</evidence>
<dbReference type="GO" id="GO:0000110">
    <property type="term" value="C:nucleotide-excision repair factor 1 complex"/>
    <property type="evidence" value="ECO:0007669"/>
    <property type="project" value="TreeGrafter"/>
</dbReference>
<dbReference type="OrthoDB" id="68328at2759"/>
<keyword evidence="12" id="KW-1185">Reference proteome</keyword>
<reference evidence="11 12" key="1">
    <citation type="journal article" date="2017" name="Curr. Biol.">
        <title>Genome architecture and evolution of a unichromosomal asexual nematode.</title>
        <authorList>
            <person name="Fradin H."/>
            <person name="Zegar C."/>
            <person name="Gutwein M."/>
            <person name="Lucas J."/>
            <person name="Kovtun M."/>
            <person name="Corcoran D."/>
            <person name="Baugh L.R."/>
            <person name="Kiontke K."/>
            <person name="Gunsalus K."/>
            <person name="Fitch D.H."/>
            <person name="Piano F."/>
        </authorList>
    </citation>
    <scope>NUCLEOTIDE SEQUENCE [LARGE SCALE GENOMIC DNA]</scope>
    <source>
        <strain evidence="11">PF1309</strain>
    </source>
</reference>
<proteinExistence type="inferred from homology"/>
<feature type="domain" description="XPA C-terminal" evidence="10">
    <location>
        <begin position="98"/>
        <end position="149"/>
    </location>
</feature>
<dbReference type="InterPro" id="IPR009061">
    <property type="entry name" value="DNA-bd_dom_put_sf"/>
</dbReference>
<name>A0A2A2JSI8_9BILA</name>
<dbReference type="PROSITE" id="PS00752">
    <property type="entry name" value="XPA_1"/>
    <property type="match status" value="1"/>
</dbReference>
<evidence type="ECO:0000256" key="1">
    <source>
        <dbReference type="ARBA" id="ARBA00004123"/>
    </source>
</evidence>
<keyword evidence="9" id="KW-0539">Nucleus</keyword>
<dbReference type="Gene3D" id="3.90.530.10">
    <property type="entry name" value="XPA C-terminal domain"/>
    <property type="match status" value="1"/>
</dbReference>
<evidence type="ECO:0000259" key="10">
    <source>
        <dbReference type="Pfam" id="PF05181"/>
    </source>
</evidence>
<dbReference type="GO" id="GO:0003684">
    <property type="term" value="F:damaged DNA binding"/>
    <property type="evidence" value="ECO:0007669"/>
    <property type="project" value="InterPro"/>
</dbReference>
<evidence type="ECO:0000256" key="6">
    <source>
        <dbReference type="ARBA" id="ARBA00022833"/>
    </source>
</evidence>
<dbReference type="InterPro" id="IPR022652">
    <property type="entry name" value="Znf_XPA_CS"/>
</dbReference>
<dbReference type="InterPro" id="IPR022656">
    <property type="entry name" value="XPA_C"/>
</dbReference>
<dbReference type="CDD" id="cd21076">
    <property type="entry name" value="DBD_XPA"/>
    <property type="match status" value="1"/>
</dbReference>
<evidence type="ECO:0000256" key="9">
    <source>
        <dbReference type="ARBA" id="ARBA00023242"/>
    </source>
</evidence>
<keyword evidence="5" id="KW-0863">Zinc-finger</keyword>
<dbReference type="AlphaFoldDB" id="A0A2A2JSI8"/>
<evidence type="ECO:0000256" key="4">
    <source>
        <dbReference type="ARBA" id="ARBA00022763"/>
    </source>
</evidence>
<evidence type="ECO:0000313" key="11">
    <source>
        <dbReference type="EMBL" id="PAV64539.1"/>
    </source>
</evidence>
<gene>
    <name evidence="11" type="ORF">WR25_01640</name>
</gene>
<dbReference type="InterPro" id="IPR037129">
    <property type="entry name" value="XPA_sf"/>
</dbReference>
<dbReference type="InterPro" id="IPR000465">
    <property type="entry name" value="XPA/RAD14"/>
</dbReference>
<evidence type="ECO:0000256" key="5">
    <source>
        <dbReference type="ARBA" id="ARBA00022771"/>
    </source>
</evidence>
<dbReference type="SUPFAM" id="SSF46955">
    <property type="entry name" value="Putative DNA-binding domain"/>
    <property type="match status" value="1"/>
</dbReference>
<dbReference type="NCBIfam" id="TIGR00598">
    <property type="entry name" value="rad14"/>
    <property type="match status" value="1"/>
</dbReference>
<keyword evidence="3" id="KW-0479">Metal-binding</keyword>
<keyword evidence="8" id="KW-0234">DNA repair</keyword>
<comment type="subcellular location">
    <subcellularLocation>
        <location evidence="1">Nucleus</location>
    </subcellularLocation>
</comment>
<evidence type="ECO:0000256" key="3">
    <source>
        <dbReference type="ARBA" id="ARBA00022723"/>
    </source>
</evidence>
<dbReference type="GO" id="GO:0000715">
    <property type="term" value="P:nucleotide-excision repair, DNA damage recognition"/>
    <property type="evidence" value="ECO:0007669"/>
    <property type="project" value="TreeGrafter"/>
</dbReference>
<keyword evidence="7" id="KW-0238">DNA-binding</keyword>
<dbReference type="SUPFAM" id="SSF57716">
    <property type="entry name" value="Glucocorticoid receptor-like (DNA-binding domain)"/>
    <property type="match status" value="1"/>
</dbReference>
<dbReference type="GO" id="GO:1901255">
    <property type="term" value="P:nucleotide-excision repair involved in interstrand cross-link repair"/>
    <property type="evidence" value="ECO:0007669"/>
    <property type="project" value="TreeGrafter"/>
</dbReference>
<comment type="similarity">
    <text evidence="2">Belongs to the XPA family.</text>
</comment>
<comment type="caution">
    <text evidence="11">The sequence shown here is derived from an EMBL/GenBank/DDBJ whole genome shotgun (WGS) entry which is preliminary data.</text>
</comment>
<evidence type="ECO:0000256" key="8">
    <source>
        <dbReference type="ARBA" id="ARBA00023204"/>
    </source>
</evidence>
<evidence type="ECO:0000256" key="7">
    <source>
        <dbReference type="ARBA" id="ARBA00023125"/>
    </source>
</evidence>